<protein>
    <submittedName>
        <fullName evidence="1">Outer membrane protein assembly factor BamC</fullName>
    </submittedName>
</protein>
<dbReference type="InterPro" id="IPR042268">
    <property type="entry name" value="BamC_C"/>
</dbReference>
<proteinExistence type="predicted"/>
<keyword evidence="2" id="KW-1185">Reference proteome</keyword>
<dbReference type="Gene3D" id="3.30.310.170">
    <property type="entry name" value="Outer membrane protein assembly factor BamC"/>
    <property type="match status" value="1"/>
</dbReference>
<name>A0ABP9WLK8_9GAMM</name>
<evidence type="ECO:0000313" key="1">
    <source>
        <dbReference type="EMBL" id="GAA5524090.1"/>
    </source>
</evidence>
<dbReference type="EMBL" id="BAABRT010000003">
    <property type="protein sequence ID" value="GAA5524090.1"/>
    <property type="molecule type" value="Genomic_DNA"/>
</dbReference>
<gene>
    <name evidence="1" type="primary">bamC</name>
    <name evidence="1" type="ORF">Maes01_00643</name>
</gene>
<dbReference type="RefSeq" id="WP_345548780.1">
    <property type="nucleotide sequence ID" value="NZ_BAABRT010000003.1"/>
</dbReference>
<sequence>MTRLTAGAALCIAGLTLSGCGVFGENGYFRDRGNDYQLANSLPPLQLPEGVEAKSQEELYEIPQVGSADLERGEFEVPRPQALAVNAGLERVKIQKLGNRRWVLVSQPPEEVWPQLHYFLRTSGLQLERSDANAGVMETTWLQFKDAPDTKDKYRLRVESGVQPDTTEIHVRHLSAPAEMPASAAVTWPELSSSPEREGWMIDEMSSVLAADVTGAAASLVAQAIGGGSVKVQLNEPAGGEPFITLALSKDRAWATVAHALNSGAYRMHEEDSGLGILYVTYDEDRELSSDDEGGWFSWGGGEEDTLAREAEQVTMQQLLANIRVKAGSEPALFENIPGIGSGPAADIPGYLVVVRNTPDVVEVRIRNTQGEPLTRAKASELLMAIRQNLI</sequence>
<organism evidence="1 2">
    <name type="scientific">Microbulbifer aestuariivivens</name>
    <dbReference type="NCBI Taxonomy" id="1908308"/>
    <lineage>
        <taxon>Bacteria</taxon>
        <taxon>Pseudomonadati</taxon>
        <taxon>Pseudomonadota</taxon>
        <taxon>Gammaproteobacteria</taxon>
        <taxon>Cellvibrionales</taxon>
        <taxon>Microbulbiferaceae</taxon>
        <taxon>Microbulbifer</taxon>
    </lineage>
</organism>
<dbReference type="PROSITE" id="PS51257">
    <property type="entry name" value="PROKAR_LIPOPROTEIN"/>
    <property type="match status" value="1"/>
</dbReference>
<reference evidence="1 2" key="1">
    <citation type="submission" date="2024-02" db="EMBL/GenBank/DDBJ databases">
        <title>Microbulbifer aestuariivivens NBRC 112533.</title>
        <authorList>
            <person name="Ichikawa N."/>
            <person name="Katano-Makiyama Y."/>
            <person name="Hidaka K."/>
        </authorList>
    </citation>
    <scope>NUCLEOTIDE SEQUENCE [LARGE SCALE GENOMIC DNA]</scope>
    <source>
        <strain evidence="1 2">NBRC 112533</strain>
    </source>
</reference>
<evidence type="ECO:0000313" key="2">
    <source>
        <dbReference type="Proteomes" id="UP001408594"/>
    </source>
</evidence>
<comment type="caution">
    <text evidence="1">The sequence shown here is derived from an EMBL/GenBank/DDBJ whole genome shotgun (WGS) entry which is preliminary data.</text>
</comment>
<dbReference type="InterPro" id="IPR010653">
    <property type="entry name" value="NlpB/DapX"/>
</dbReference>
<dbReference type="Pfam" id="PF06804">
    <property type="entry name" value="Lipoprotein_18"/>
    <property type="match status" value="1"/>
</dbReference>
<dbReference type="Proteomes" id="UP001408594">
    <property type="component" value="Unassembled WGS sequence"/>
</dbReference>
<accession>A0ABP9WLK8</accession>